<dbReference type="Gene3D" id="3.40.50.720">
    <property type="entry name" value="NAD(P)-binding Rossmann-like Domain"/>
    <property type="match status" value="1"/>
</dbReference>
<accession>A0A137PCL8</accession>
<dbReference type="PANTHER" id="PTHR43157:SF31">
    <property type="entry name" value="PHOSPHATIDYLINOSITOL-GLYCAN BIOSYNTHESIS CLASS F PROTEIN"/>
    <property type="match status" value="1"/>
</dbReference>
<dbReference type="AlphaFoldDB" id="A0A137PCL8"/>
<dbReference type="InterPro" id="IPR036291">
    <property type="entry name" value="NAD(P)-bd_dom_sf"/>
</dbReference>
<dbReference type="GO" id="GO:0016491">
    <property type="term" value="F:oxidoreductase activity"/>
    <property type="evidence" value="ECO:0007669"/>
    <property type="project" value="UniProtKB-KW"/>
</dbReference>
<evidence type="ECO:0000313" key="3">
    <source>
        <dbReference type="Proteomes" id="UP000070444"/>
    </source>
</evidence>
<keyword evidence="3" id="KW-1185">Reference proteome</keyword>
<proteinExistence type="predicted"/>
<sequence>MFVTVERFTKLFLKLELEQKDLSGKHALVTGGNEGIGYFTALHLARMGSRVTIASRNEEKSIRAVESLKELTGNEQIDYEILDLGSIQQVKEFSKKFTEKYDSLDFCILNAGCNFMSYGTTVDGIERTIHINHLGHMQLSLLLLPIIKKAESPRIVFLSSDLHLITTLTLPDDLEPIPENFGMSQYPKSKLMNVMTVKELARKLKDTNVMVCSLHPGFVVTEIATKDIKGSWLGYVATKFMDFFQFLLARDGEQGAVTSVYVATSDKIISGEYYDSCKVSISNPQADDLELAKELWSQSLKLIEIDESEINYN</sequence>
<dbReference type="InterPro" id="IPR002347">
    <property type="entry name" value="SDR_fam"/>
</dbReference>
<dbReference type="EMBL" id="KQ964447">
    <property type="protein sequence ID" value="KXN72748.1"/>
    <property type="molecule type" value="Genomic_DNA"/>
</dbReference>
<dbReference type="PRINTS" id="PR00081">
    <property type="entry name" value="GDHRDH"/>
</dbReference>
<reference evidence="2 3" key="1">
    <citation type="journal article" date="2015" name="Genome Biol. Evol.">
        <title>Phylogenomic analyses indicate that early fungi evolved digesting cell walls of algal ancestors of land plants.</title>
        <authorList>
            <person name="Chang Y."/>
            <person name="Wang S."/>
            <person name="Sekimoto S."/>
            <person name="Aerts A.L."/>
            <person name="Choi C."/>
            <person name="Clum A."/>
            <person name="LaButti K.M."/>
            <person name="Lindquist E.A."/>
            <person name="Yee Ngan C."/>
            <person name="Ohm R.A."/>
            <person name="Salamov A.A."/>
            <person name="Grigoriev I.V."/>
            <person name="Spatafora J.W."/>
            <person name="Berbee M.L."/>
        </authorList>
    </citation>
    <scope>NUCLEOTIDE SEQUENCE [LARGE SCALE GENOMIC DNA]</scope>
    <source>
        <strain evidence="2 3">NRRL 28638</strain>
    </source>
</reference>
<name>A0A137PCL8_CONC2</name>
<dbReference type="OrthoDB" id="191139at2759"/>
<gene>
    <name evidence="2" type="ORF">CONCODRAFT_36522</name>
</gene>
<dbReference type="SUPFAM" id="SSF51735">
    <property type="entry name" value="NAD(P)-binding Rossmann-fold domains"/>
    <property type="match status" value="1"/>
</dbReference>
<keyword evidence="1" id="KW-0560">Oxidoreductase</keyword>
<organism evidence="2 3">
    <name type="scientific">Conidiobolus coronatus (strain ATCC 28846 / CBS 209.66 / NRRL 28638)</name>
    <name type="common">Delacroixia coronata</name>
    <dbReference type="NCBI Taxonomy" id="796925"/>
    <lineage>
        <taxon>Eukaryota</taxon>
        <taxon>Fungi</taxon>
        <taxon>Fungi incertae sedis</taxon>
        <taxon>Zoopagomycota</taxon>
        <taxon>Entomophthoromycotina</taxon>
        <taxon>Entomophthoromycetes</taxon>
        <taxon>Entomophthorales</taxon>
        <taxon>Ancylistaceae</taxon>
        <taxon>Conidiobolus</taxon>
    </lineage>
</organism>
<evidence type="ECO:0000313" key="2">
    <source>
        <dbReference type="EMBL" id="KXN72748.1"/>
    </source>
</evidence>
<dbReference type="PANTHER" id="PTHR43157">
    <property type="entry name" value="PHOSPHATIDYLINOSITOL-GLYCAN BIOSYNTHESIS CLASS F PROTEIN-RELATED"/>
    <property type="match status" value="1"/>
</dbReference>
<dbReference type="Proteomes" id="UP000070444">
    <property type="component" value="Unassembled WGS sequence"/>
</dbReference>
<evidence type="ECO:0000256" key="1">
    <source>
        <dbReference type="ARBA" id="ARBA00023002"/>
    </source>
</evidence>
<dbReference type="CDD" id="cd05327">
    <property type="entry name" value="retinol-DH_like_SDR_c_like"/>
    <property type="match status" value="1"/>
</dbReference>
<dbReference type="STRING" id="796925.A0A137PCL8"/>
<dbReference type="Pfam" id="PF00106">
    <property type="entry name" value="adh_short"/>
    <property type="match status" value="1"/>
</dbReference>
<protein>
    <submittedName>
        <fullName evidence="2">NAD(P)-binding protein</fullName>
    </submittedName>
</protein>